<dbReference type="PANTHER" id="PTHR14095:SF1">
    <property type="entry name" value="SERINE_THREONINE-PROTEIN PHOSPHATASE 2A REGULATORY SUBUNIT B'' SUBUNIT BETA"/>
    <property type="match status" value="1"/>
</dbReference>
<dbReference type="Proteomes" id="UP000314981">
    <property type="component" value="Unassembled WGS sequence"/>
</dbReference>
<reference evidence="6" key="2">
    <citation type="submission" date="2025-05" db="UniProtKB">
        <authorList>
            <consortium name="Ensembl"/>
        </authorList>
    </citation>
    <scope>IDENTIFICATION</scope>
</reference>
<organism evidence="6 8">
    <name type="scientific">Bos indicus x Bos taurus</name>
    <name type="common">Hybrid cattle</name>
    <dbReference type="NCBI Taxonomy" id="30522"/>
    <lineage>
        <taxon>Eukaryota</taxon>
        <taxon>Metazoa</taxon>
        <taxon>Chordata</taxon>
        <taxon>Craniata</taxon>
        <taxon>Vertebrata</taxon>
        <taxon>Euteleostomi</taxon>
        <taxon>Mammalia</taxon>
        <taxon>Eutheria</taxon>
        <taxon>Laurasiatheria</taxon>
        <taxon>Artiodactyla</taxon>
        <taxon>Ruminantia</taxon>
        <taxon>Pecora</taxon>
        <taxon>Bovidae</taxon>
        <taxon>Bovinae</taxon>
        <taxon>Bos</taxon>
    </lineage>
</organism>
<reference evidence="7 8" key="1">
    <citation type="submission" date="2018-11" db="EMBL/GenBank/DDBJ databases">
        <title>Haplotype-resolved cattle genomes.</title>
        <authorList>
            <person name="Low W.Y."/>
            <person name="Tearle R."/>
            <person name="Bickhart D.M."/>
            <person name="Rosen B.D."/>
            <person name="Koren S."/>
            <person name="Rhie A."/>
            <person name="Hiendleder S."/>
            <person name="Phillippy A.M."/>
            <person name="Smith T.P.L."/>
            <person name="Williams J.L."/>
        </authorList>
    </citation>
    <scope>NUCLEOTIDE SEQUENCE [LARGE SCALE GENOMIC DNA]</scope>
</reference>
<dbReference type="PROSITE" id="PS50222">
    <property type="entry name" value="EF_HAND_2"/>
    <property type="match status" value="1"/>
</dbReference>
<evidence type="ECO:0000256" key="4">
    <source>
        <dbReference type="SAM" id="MobiDB-lite"/>
    </source>
</evidence>
<name>A0A4W2HQ29_BOBOX</name>
<dbReference type="Ensembl" id="ENSBIXT00000000343.1">
    <property type="protein sequence ID" value="ENSBIXP00000026747.1"/>
    <property type="gene ID" value="ENSBIXG00000029475.1"/>
</dbReference>
<dbReference type="InterPro" id="IPR048855">
    <property type="entry name" value="P2R3A_B_D_EF-hand"/>
</dbReference>
<comment type="function">
    <text evidence="3">The B regulatory subunit might modulate substrate selectivity and catalytic activity, and might also direct the localization of the catalytic enzyme to a particular subcellular compartment.</text>
</comment>
<dbReference type="GO" id="GO:0019888">
    <property type="term" value="F:protein phosphatase regulator activity"/>
    <property type="evidence" value="ECO:0007669"/>
    <property type="project" value="TreeGrafter"/>
</dbReference>
<gene>
    <name evidence="6" type="primary">PPP2R3B</name>
</gene>
<dbReference type="FunFam" id="1.10.238.220:FF:000001">
    <property type="entry name" value="Serine/threonine-protein phosphatase 2A regulatory subunit B'' subunit alpha"/>
    <property type="match status" value="1"/>
</dbReference>
<dbReference type="GO" id="GO:0005509">
    <property type="term" value="F:calcium ion binding"/>
    <property type="evidence" value="ECO:0007669"/>
    <property type="project" value="InterPro"/>
</dbReference>
<dbReference type="GO" id="GO:0000159">
    <property type="term" value="C:protein phosphatase type 2A complex"/>
    <property type="evidence" value="ECO:0007669"/>
    <property type="project" value="TreeGrafter"/>
</dbReference>
<dbReference type="FunFam" id="1.10.238.10:FF:000628">
    <property type="entry name" value="Serine/threonine-protein phosphatase 2A regulatory subunit B'' subunit beta"/>
    <property type="match status" value="1"/>
</dbReference>
<dbReference type="STRING" id="30522.A0A4W2HQ29"/>
<evidence type="ECO:0000256" key="2">
    <source>
        <dbReference type="ARBA" id="ARBA00022837"/>
    </source>
</evidence>
<protein>
    <submittedName>
        <fullName evidence="6">Protein phosphatase 2 regulatory subunit B''beta</fullName>
    </submittedName>
</protein>
<evidence type="ECO:0000313" key="8">
    <source>
        <dbReference type="Proteomes" id="UP000429181"/>
    </source>
</evidence>
<dbReference type="GeneTree" id="ENSGT00940000163491"/>
<evidence type="ECO:0000313" key="6">
    <source>
        <dbReference type="Ensembl" id="ENSBIXP00005031958.1"/>
    </source>
</evidence>
<dbReference type="SUPFAM" id="SSF47473">
    <property type="entry name" value="EF-hand"/>
    <property type="match status" value="2"/>
</dbReference>
<feature type="compositionally biased region" description="Low complexity" evidence="4">
    <location>
        <begin position="80"/>
        <end position="98"/>
    </location>
</feature>
<dbReference type="Pfam" id="PF13499">
    <property type="entry name" value="EF-hand_7"/>
    <property type="match status" value="1"/>
</dbReference>
<evidence type="ECO:0000259" key="5">
    <source>
        <dbReference type="PROSITE" id="PS50222"/>
    </source>
</evidence>
<feature type="domain" description="EF-hand" evidence="5">
    <location>
        <begin position="390"/>
        <end position="425"/>
    </location>
</feature>
<feature type="region of interest" description="Disordered" evidence="4">
    <location>
        <begin position="43"/>
        <end position="131"/>
    </location>
</feature>
<evidence type="ECO:0000313" key="7">
    <source>
        <dbReference type="Proteomes" id="UP000314981"/>
    </source>
</evidence>
<dbReference type="PANTHER" id="PTHR14095">
    <property type="entry name" value="PHOSPHATASE 2A REGULATORY SUBUNIT-RELATED"/>
    <property type="match status" value="1"/>
</dbReference>
<dbReference type="PROSITE" id="PS00018">
    <property type="entry name" value="EF_HAND_1"/>
    <property type="match status" value="1"/>
</dbReference>
<dbReference type="Pfam" id="PF21161">
    <property type="entry name" value="P2R3B_EF-hand"/>
    <property type="match status" value="1"/>
</dbReference>
<keyword evidence="2" id="KW-0106">Calcium</keyword>
<dbReference type="Pfam" id="PF17958">
    <property type="entry name" value="EF-hand_13"/>
    <property type="match status" value="1"/>
</dbReference>
<dbReference type="InterPro" id="IPR018247">
    <property type="entry name" value="EF_Hand_1_Ca_BS"/>
</dbReference>
<dbReference type="Proteomes" id="UP000429181">
    <property type="component" value="Unassembled WGS sequence"/>
</dbReference>
<dbReference type="FunFam" id="1.10.238.230:FF:000001">
    <property type="entry name" value="Serine/threonine-protein phosphatase 2A regulatory subunit B'' subunit beta"/>
    <property type="match status" value="1"/>
</dbReference>
<keyword evidence="7" id="KW-1185">Reference proteome</keyword>
<dbReference type="InterPro" id="IPR011992">
    <property type="entry name" value="EF-hand-dom_pair"/>
</dbReference>
<dbReference type="Gene3D" id="1.10.238.220">
    <property type="match status" value="1"/>
</dbReference>
<proteinExistence type="predicted"/>
<dbReference type="CDD" id="cd21507">
    <property type="entry name" value="PPP2R3B"/>
    <property type="match status" value="1"/>
</dbReference>
<dbReference type="InterPro" id="IPR041534">
    <property type="entry name" value="EF-hand_13"/>
</dbReference>
<accession>A0A4W2HQ29</accession>
<evidence type="ECO:0000256" key="1">
    <source>
        <dbReference type="ARBA" id="ARBA00022723"/>
    </source>
</evidence>
<dbReference type="Gene3D" id="1.10.238.230">
    <property type="match status" value="1"/>
</dbReference>
<dbReference type="AlphaFoldDB" id="A0A4W2HQ29"/>
<sequence>MPPGKVLQPVLKMKVDELFLCWLSESSTQAMLRDCLRRIQMPERGAGDAEQPGPRLAAAAPDPAWRPRECEGPGAPGPTPASTALPVGAASSARSGPPVRGPRRSGGTRVVQTRKEEPLPPAASRSIPTFYFPRGRPQDTVNIDAVITKIERTFAQFPHERATIEDMGRVAKACGCPLYWKGPLFCSAGGERTGSVSVHKFVAMWRKVLQNCHDDAAKFVHLLVSPGCSYLVQEDFVPFLQDVVNTHPGLAFLKEAAEFHSRYITTVIQRIFYTVNRSWSGRITCAELRRSTFLQNVALLEEEADINQLTEFFSYEHFYVIYCKFWELDTDHDLLIDAQDLARHNDHAISTKMIDRIFSGAVTRGKKVQKEGKISYADFVWFLISEEDKKTPTSIEYWFRCMDLDGDGALSMFELEYFYEEQCRRLDSMAIEALPFEDCLCQMLDLVKPQTEGRITLQDLKRCKLANVFFDTFFNIEKYLDHEQKEQASLLRVRGGDGGGRWGMCGGGGTERLLGDTAPCSACRPQESDSEGPELSDWERFAAEEYDILVAEEAAGDPWEDGYEAELSPMEQKLSALRSPLAQRPFLEAPGSLGAVELYEYECGDDDLPPS</sequence>
<keyword evidence="1" id="KW-0479">Metal-binding</keyword>
<dbReference type="Ensembl" id="ENSBIXT00005003153.1">
    <property type="protein sequence ID" value="ENSBIXP00005031958.1"/>
    <property type="gene ID" value="ENSBIXG00005007475.1"/>
</dbReference>
<dbReference type="Gene3D" id="1.10.238.10">
    <property type="entry name" value="EF-hand"/>
    <property type="match status" value="1"/>
</dbReference>
<dbReference type="InterPro" id="IPR002048">
    <property type="entry name" value="EF_hand_dom"/>
</dbReference>
<evidence type="ECO:0000256" key="3">
    <source>
        <dbReference type="ARBA" id="ARBA00093310"/>
    </source>
</evidence>
<feature type="compositionally biased region" description="Low complexity" evidence="4">
    <location>
        <begin position="52"/>
        <end position="63"/>
    </location>
</feature>